<keyword evidence="3" id="KW-1185">Reference proteome</keyword>
<accession>A0A2I7QKX8</accession>
<reference evidence="2 3" key="1">
    <citation type="submission" date="2017-11" db="EMBL/GenBank/DDBJ databases">
        <title>A major lineage of nontailed dsDNA viruses as unrecognized killers of marine bacteria.</title>
        <authorList>
            <person name="Kauffman K.M."/>
            <person name="Hussain F.A."/>
            <person name="Yang J."/>
            <person name="Arevalo P."/>
            <person name="Brown J.M."/>
            <person name="Chang W.K."/>
            <person name="VanInsberghe D."/>
            <person name="Elsherbini J."/>
            <person name="Cutler M.B."/>
            <person name="Kelly L."/>
            <person name="Polz M.F."/>
        </authorList>
    </citation>
    <scope>NUCLEOTIDE SEQUENCE [LARGE SCALE GENOMIC DNA]</scope>
</reference>
<feature type="region of interest" description="Disordered" evidence="1">
    <location>
        <begin position="95"/>
        <end position="114"/>
    </location>
</feature>
<feature type="compositionally biased region" description="Basic residues" evidence="1">
    <location>
        <begin position="95"/>
        <end position="106"/>
    </location>
</feature>
<evidence type="ECO:0000256" key="1">
    <source>
        <dbReference type="SAM" id="MobiDB-lite"/>
    </source>
</evidence>
<protein>
    <recommendedName>
        <fullName evidence="4">Coil containing protein</fullName>
    </recommendedName>
</protein>
<gene>
    <name evidence="2" type="ORF">NVP1020O_08</name>
</gene>
<evidence type="ECO:0008006" key="4">
    <source>
        <dbReference type="Google" id="ProtNLM"/>
    </source>
</evidence>
<organism evidence="2 3">
    <name type="scientific">Vibrio phage 1.020.O._10N.222.48.A2</name>
    <dbReference type="NCBI Taxonomy" id="1881450"/>
    <lineage>
        <taxon>Viruses</taxon>
        <taxon>Varidnaviria</taxon>
        <taxon>Abadenavirae</taxon>
        <taxon>Produgelaviricota</taxon>
        <taxon>Belvinaviricetes</taxon>
        <taxon>Vinavirales</taxon>
        <taxon>Autolykiviridae</taxon>
        <taxon>Oliviavirus</taxon>
        <taxon>Oliviavirus viph1020o</taxon>
        <taxon>Paulavirus viph1020o</taxon>
    </lineage>
</organism>
<evidence type="ECO:0000313" key="3">
    <source>
        <dbReference type="Proteomes" id="UP000272598"/>
    </source>
</evidence>
<sequence length="244" mass="26753">MDTSDNHQISDLVSAVSDSTIEDNTTLTENEGSVNFQRIAEIGEVSENPETPQSGEIPRELMFGENGEIRTDADGAQFDPGKHVVDEQGHPKLTAKGKLRKKRGRKSGSLATTTAAQTAQKVAVSEKEKYRVVGAGAANALISVGMMLGGEDFIPIQNQHIDEKKNLEAAFSQWAETQEVEDIPPNLALTIVMGAYLLPRLSMPKQVSKLRLAKEWFKMKFFRKPKAAKVAKSAFDPNKENKEG</sequence>
<dbReference type="EMBL" id="MG592402">
    <property type="protein sequence ID" value="AUR82050.1"/>
    <property type="molecule type" value="Genomic_DNA"/>
</dbReference>
<proteinExistence type="predicted"/>
<evidence type="ECO:0000313" key="2">
    <source>
        <dbReference type="EMBL" id="AUR82050.1"/>
    </source>
</evidence>
<name>A0A2I7QKX8_9VIRU</name>
<dbReference type="Proteomes" id="UP000272598">
    <property type="component" value="Segment"/>
</dbReference>